<dbReference type="Proteomes" id="UP001243212">
    <property type="component" value="Unassembled WGS sequence"/>
</dbReference>
<dbReference type="EMBL" id="JAUSQX010000001">
    <property type="protein sequence ID" value="MDP9805616.1"/>
    <property type="molecule type" value="Genomic_DNA"/>
</dbReference>
<organism evidence="1 2">
    <name type="scientific">Trueperella bonasi</name>
    <dbReference type="NCBI Taxonomy" id="312286"/>
    <lineage>
        <taxon>Bacteria</taxon>
        <taxon>Bacillati</taxon>
        <taxon>Actinomycetota</taxon>
        <taxon>Actinomycetes</taxon>
        <taxon>Actinomycetales</taxon>
        <taxon>Actinomycetaceae</taxon>
        <taxon>Trueperella</taxon>
    </lineage>
</organism>
<dbReference type="RefSeq" id="WP_307681889.1">
    <property type="nucleotide sequence ID" value="NZ_JAUSQX010000001.1"/>
</dbReference>
<keyword evidence="2" id="KW-1185">Reference proteome</keyword>
<accession>A0ABT9NE06</accession>
<reference evidence="1 2" key="1">
    <citation type="submission" date="2023-07" db="EMBL/GenBank/DDBJ databases">
        <title>Sequencing the genomes of 1000 actinobacteria strains.</title>
        <authorList>
            <person name="Klenk H.-P."/>
        </authorList>
    </citation>
    <scope>NUCLEOTIDE SEQUENCE [LARGE SCALE GENOMIC DNA]</scope>
    <source>
        <strain evidence="1 2">DSM 17163</strain>
    </source>
</reference>
<evidence type="ECO:0000313" key="2">
    <source>
        <dbReference type="Proteomes" id="UP001243212"/>
    </source>
</evidence>
<evidence type="ECO:0000313" key="1">
    <source>
        <dbReference type="EMBL" id="MDP9805616.1"/>
    </source>
</evidence>
<sequence>MGMLVLLVTLPLVYTGHTLISKNSTGTWDEASRLKGRMRSQGWRVKETVDNLAQFQLRSTDLPSFWPITEKAAGVECVTSSRSTPVWRAGSFVAPSIGTHLLFTIDLPQRSDGTEAEFQEALVRIDDDGLTYEGAGDVPAYLNDDVRRFLVGWPGLQAAHFRDDMVTYMFDGKRQDQVERLKTIAEKAPQIIRLIPNAAWK</sequence>
<comment type="caution">
    <text evidence="1">The sequence shown here is derived from an EMBL/GenBank/DDBJ whole genome shotgun (WGS) entry which is preliminary data.</text>
</comment>
<proteinExistence type="predicted"/>
<name>A0ABT9NE06_9ACTO</name>
<gene>
    <name evidence="1" type="ORF">J2S70_000198</name>
</gene>
<protein>
    <submittedName>
        <fullName evidence="1">Uncharacterized protein</fullName>
    </submittedName>
</protein>